<keyword evidence="3" id="KW-0808">Transferase</keyword>
<accession>A0AAJ7X2B9</accession>
<keyword evidence="4" id="KW-0547">Nucleotide-binding</keyword>
<dbReference type="CDD" id="cd13970">
    <property type="entry name" value="ABC1_ADCK3"/>
    <property type="match status" value="1"/>
</dbReference>
<dbReference type="AlphaFoldDB" id="A0AAJ7X2B9"/>
<dbReference type="PANTHER" id="PTHR43851">
    <property type="match status" value="1"/>
</dbReference>
<evidence type="ECO:0000256" key="2">
    <source>
        <dbReference type="ARBA" id="ARBA00009670"/>
    </source>
</evidence>
<evidence type="ECO:0000256" key="5">
    <source>
        <dbReference type="ARBA" id="ARBA00022840"/>
    </source>
</evidence>
<dbReference type="KEGG" id="pmrn:116947291"/>
<evidence type="ECO:0000313" key="8">
    <source>
        <dbReference type="Proteomes" id="UP001318040"/>
    </source>
</evidence>
<dbReference type="SUPFAM" id="SSF56112">
    <property type="entry name" value="Protein kinase-like (PK-like)"/>
    <property type="match status" value="1"/>
</dbReference>
<dbReference type="InterPro" id="IPR051409">
    <property type="entry name" value="Atypical_kinase_ADCK"/>
</dbReference>
<dbReference type="PANTHER" id="PTHR43851:SF3">
    <property type="entry name" value="COENZYME Q8"/>
    <property type="match status" value="1"/>
</dbReference>
<dbReference type="InterPro" id="IPR034646">
    <property type="entry name" value="ADCK3_dom"/>
</dbReference>
<evidence type="ECO:0000256" key="6">
    <source>
        <dbReference type="SAM" id="MobiDB-lite"/>
    </source>
</evidence>
<dbReference type="GO" id="GO:0005524">
    <property type="term" value="F:ATP binding"/>
    <property type="evidence" value="ECO:0007669"/>
    <property type="project" value="UniProtKB-KW"/>
</dbReference>
<dbReference type="GO" id="GO:0016740">
    <property type="term" value="F:transferase activity"/>
    <property type="evidence" value="ECO:0007669"/>
    <property type="project" value="UniProtKB-KW"/>
</dbReference>
<comment type="pathway">
    <text evidence="1">Cofactor biosynthesis; ubiquinone biosynthesis.</text>
</comment>
<feature type="region of interest" description="Disordered" evidence="6">
    <location>
        <begin position="41"/>
        <end position="60"/>
    </location>
</feature>
<evidence type="ECO:0000256" key="3">
    <source>
        <dbReference type="ARBA" id="ARBA00022679"/>
    </source>
</evidence>
<sequence>MGAPAPSPATHLRTPGEIRVAASGPHGRTLPASVSRTLTRSYHHHHHHNNNLNHHHQQQQASWYQQARWYQQESLRGLTTEDVGKARQSKCQQTVMQQLSERARESKVPTGRLSRMVNFGGLAVGLGLGALAEVARKQLGMDKVPPGGRGLLDSSPFLSDANAERIVKTLCKVRGAALKLGQMLSIQDDSFINPQVQKIFERVRQSADFMPTWQMKKVLSAELGERWRDGLAEFNERPFAAASIGQVHLARLHDGRQVAMKVQYPGVAQSIESDVENLMMVLSVSKLLPEGLFVENVVEVLGRELAWECDYEREAACTRRFRTLLLEEEALFVPRVVDALSSARVLTTELVPGLPLDHTESLDQETRNWISLHIMRLCLRELFEFRFMQTDPNWSNFIYDPETRRVGLLDFGASRDYEKPFIDHFLELVMSASFGDKRRVVEELRELKFLTGYETKLLEDTHVDAVMIIGEAFSGDAVFDFGSQSTARRVVGLMPSVMRQRLAPPPEESYSLLRKLSGSFLICARLGARISCRPLFLDVYNKYRASA</sequence>
<keyword evidence="5" id="KW-0067">ATP-binding</keyword>
<comment type="similarity">
    <text evidence="2">Belongs to the protein kinase superfamily. ADCK protein kinase family.</text>
</comment>
<feature type="compositionally biased region" description="Basic residues" evidence="6">
    <location>
        <begin position="41"/>
        <end position="57"/>
    </location>
</feature>
<dbReference type="Proteomes" id="UP001318040">
    <property type="component" value="Chromosome 29"/>
</dbReference>
<dbReference type="GO" id="GO:0006744">
    <property type="term" value="P:ubiquinone biosynthetic process"/>
    <property type="evidence" value="ECO:0007669"/>
    <property type="project" value="TreeGrafter"/>
</dbReference>
<reference evidence="9" key="1">
    <citation type="submission" date="2025-08" db="UniProtKB">
        <authorList>
            <consortium name="RefSeq"/>
        </authorList>
    </citation>
    <scope>IDENTIFICATION</scope>
    <source>
        <tissue evidence="9">Sperm</tissue>
    </source>
</reference>
<organism evidence="8 9">
    <name type="scientific">Petromyzon marinus</name>
    <name type="common">Sea lamprey</name>
    <dbReference type="NCBI Taxonomy" id="7757"/>
    <lineage>
        <taxon>Eukaryota</taxon>
        <taxon>Metazoa</taxon>
        <taxon>Chordata</taxon>
        <taxon>Craniata</taxon>
        <taxon>Vertebrata</taxon>
        <taxon>Cyclostomata</taxon>
        <taxon>Hyperoartia</taxon>
        <taxon>Petromyzontiformes</taxon>
        <taxon>Petromyzontidae</taxon>
        <taxon>Petromyzon</taxon>
    </lineage>
</organism>
<keyword evidence="8" id="KW-1185">Reference proteome</keyword>
<proteinExistence type="inferred from homology"/>
<evidence type="ECO:0000256" key="4">
    <source>
        <dbReference type="ARBA" id="ARBA00022741"/>
    </source>
</evidence>
<protein>
    <submittedName>
        <fullName evidence="9">Atypical kinase COQ8A, mitochondrial-like</fullName>
    </submittedName>
</protein>
<feature type="domain" description="ABC1 atypical kinase-like" evidence="7">
    <location>
        <begin position="203"/>
        <end position="442"/>
    </location>
</feature>
<evidence type="ECO:0000313" key="9">
    <source>
        <dbReference type="RefSeq" id="XP_032818736.1"/>
    </source>
</evidence>
<evidence type="ECO:0000256" key="1">
    <source>
        <dbReference type="ARBA" id="ARBA00004749"/>
    </source>
</evidence>
<dbReference type="RefSeq" id="XP_032818736.1">
    <property type="nucleotide sequence ID" value="XM_032962845.1"/>
</dbReference>
<dbReference type="InterPro" id="IPR004147">
    <property type="entry name" value="ABC1_dom"/>
</dbReference>
<dbReference type="Pfam" id="PF03109">
    <property type="entry name" value="ABC1"/>
    <property type="match status" value="1"/>
</dbReference>
<name>A0AAJ7X2B9_PETMA</name>
<dbReference type="InterPro" id="IPR011009">
    <property type="entry name" value="Kinase-like_dom_sf"/>
</dbReference>
<gene>
    <name evidence="9" type="primary">LOC116947291</name>
</gene>
<evidence type="ECO:0000259" key="7">
    <source>
        <dbReference type="Pfam" id="PF03109"/>
    </source>
</evidence>